<proteinExistence type="predicted"/>
<sequence>MALPGLLEDFNNNLKRSHLQAVRAKKKVFADPDAPISCSWSNEVDWNDIENGPDQPIPRVGTRSIFFATSNVVPRRTRGDFSRMLVSTMSAIGYKLADHIQHKLDAFIKRRASLGKDTAESEFFNAVDSYLSFTDPRKKHAEVAYVEYLGRDRLQLTLTRRVCAGFEETLVSTLKTHLAIAPHTGLPRILHSRRTFDIGSDLLLVCSTGAAREPCPDVSSGSAGAKLSTFFSLVKVSKPKQDEISRLISESQQLLAYGKAAKAGNFSARYKEMKGKYQKVQSQVNALKRKLEGTELELEDFDGTVNSKRTRLAVVSPWGSVPEHPGLGTTLGAAVLPMQIAKGLWTYCNGQIGFGGPTLELMEVAKEWQGRGIGSLFYDAMEKVVLDPYKALAEVKICARVRPPFRGSSSFLCEAKEFKPATPDGGDGSPRGWSSKPHWNQTAPEADEHGISKCSSPGSSTTLELQKQLCLLDDQWLNLMEEDNTAAEALPGHAILRELSRDGIESALLGYNEAHGTCFAGRQVQREHRKGCMGCGGGFCLVEWYYTDLSTDPWSAEKYCSECMARKLGGRFVEAFGDGGSDCASDDVWGAKEDINESEECEMEYEWLF</sequence>
<protein>
    <submittedName>
        <fullName evidence="3">Uncharacterized protein</fullName>
    </submittedName>
</protein>
<feature type="coiled-coil region" evidence="1">
    <location>
        <begin position="270"/>
        <end position="304"/>
    </location>
</feature>
<comment type="caution">
    <text evidence="3">The sequence shown here is derived from an EMBL/GenBank/DDBJ whole genome shotgun (WGS) entry which is preliminary data.</text>
</comment>
<name>A0AAE0L899_9CHLO</name>
<accession>A0AAE0L899</accession>
<organism evidence="3 4">
    <name type="scientific">Cymbomonas tetramitiformis</name>
    <dbReference type="NCBI Taxonomy" id="36881"/>
    <lineage>
        <taxon>Eukaryota</taxon>
        <taxon>Viridiplantae</taxon>
        <taxon>Chlorophyta</taxon>
        <taxon>Pyramimonadophyceae</taxon>
        <taxon>Pyramimonadales</taxon>
        <taxon>Pyramimonadaceae</taxon>
        <taxon>Cymbomonas</taxon>
    </lineage>
</organism>
<keyword evidence="4" id="KW-1185">Reference proteome</keyword>
<dbReference type="EMBL" id="LGRX02007159">
    <property type="protein sequence ID" value="KAK3275552.1"/>
    <property type="molecule type" value="Genomic_DNA"/>
</dbReference>
<reference evidence="3 4" key="1">
    <citation type="journal article" date="2015" name="Genome Biol. Evol.">
        <title>Comparative Genomics of a Bacterivorous Green Alga Reveals Evolutionary Causalities and Consequences of Phago-Mixotrophic Mode of Nutrition.</title>
        <authorList>
            <person name="Burns J.A."/>
            <person name="Paasch A."/>
            <person name="Narechania A."/>
            <person name="Kim E."/>
        </authorList>
    </citation>
    <scope>NUCLEOTIDE SEQUENCE [LARGE SCALE GENOMIC DNA]</scope>
    <source>
        <strain evidence="3 4">PLY_AMNH</strain>
    </source>
</reference>
<dbReference type="Proteomes" id="UP001190700">
    <property type="component" value="Unassembled WGS sequence"/>
</dbReference>
<keyword evidence="1" id="KW-0175">Coiled coil</keyword>
<evidence type="ECO:0000313" key="3">
    <source>
        <dbReference type="EMBL" id="KAK3275552.1"/>
    </source>
</evidence>
<evidence type="ECO:0000256" key="1">
    <source>
        <dbReference type="SAM" id="Coils"/>
    </source>
</evidence>
<feature type="region of interest" description="Disordered" evidence="2">
    <location>
        <begin position="419"/>
        <end position="459"/>
    </location>
</feature>
<dbReference type="AlphaFoldDB" id="A0AAE0L899"/>
<evidence type="ECO:0000256" key="2">
    <source>
        <dbReference type="SAM" id="MobiDB-lite"/>
    </source>
</evidence>
<gene>
    <name evidence="3" type="ORF">CYMTET_16322</name>
</gene>
<evidence type="ECO:0000313" key="4">
    <source>
        <dbReference type="Proteomes" id="UP001190700"/>
    </source>
</evidence>